<keyword evidence="1" id="KW-0812">Transmembrane</keyword>
<dbReference type="Proteomes" id="UP000011723">
    <property type="component" value="Chromosome"/>
</dbReference>
<keyword evidence="1" id="KW-1133">Transmembrane helix</keyword>
<reference evidence="2 3" key="1">
    <citation type="journal article" date="2012" name="Stand. Genomic Sci.">
        <title>Genome sequence of the halotolerant bacterium Corynebacterium halotolerans type strain YIM 70093(T) (= DSM 44683(T)).</title>
        <authorList>
            <person name="Ruckert C."/>
            <person name="Albersmeier A."/>
            <person name="Al-Dilaimi A."/>
            <person name="Niehaus K."/>
            <person name="Szczepanowski R."/>
            <person name="Kalinowski J."/>
        </authorList>
    </citation>
    <scope>NUCLEOTIDE SEQUENCE [LARGE SCALE GENOMIC DNA]</scope>
    <source>
        <strain evidence="2">YIM 70093</strain>
    </source>
</reference>
<gene>
    <name evidence="2" type="ORF">A605_02920</name>
</gene>
<dbReference type="EMBL" id="CP003697">
    <property type="protein sequence ID" value="AGF71598.1"/>
    <property type="molecule type" value="Genomic_DNA"/>
</dbReference>
<evidence type="ECO:0000313" key="3">
    <source>
        <dbReference type="Proteomes" id="UP000011723"/>
    </source>
</evidence>
<keyword evidence="1" id="KW-0472">Membrane</keyword>
<dbReference type="KEGG" id="chn:A605_02920"/>
<name>M1NJM9_9CORY</name>
<dbReference type="AlphaFoldDB" id="M1NJM9"/>
<feature type="transmembrane region" description="Helical" evidence="1">
    <location>
        <begin position="7"/>
        <end position="27"/>
    </location>
</feature>
<dbReference type="HOGENOM" id="CLU_133684_1_0_11"/>
<keyword evidence="3" id="KW-1185">Reference proteome</keyword>
<accession>M1NJM9</accession>
<dbReference type="eggNOG" id="ENOG5031QJU">
    <property type="taxonomic scope" value="Bacteria"/>
</dbReference>
<protein>
    <submittedName>
        <fullName evidence="2">Uncharacterized protein</fullName>
    </submittedName>
</protein>
<evidence type="ECO:0000313" key="2">
    <source>
        <dbReference type="EMBL" id="AGF71598.1"/>
    </source>
</evidence>
<organism evidence="2 3">
    <name type="scientific">Corynebacterium halotolerans YIM 70093 = DSM 44683</name>
    <dbReference type="NCBI Taxonomy" id="1121362"/>
    <lineage>
        <taxon>Bacteria</taxon>
        <taxon>Bacillati</taxon>
        <taxon>Actinomycetota</taxon>
        <taxon>Actinomycetes</taxon>
        <taxon>Mycobacteriales</taxon>
        <taxon>Corynebacteriaceae</taxon>
        <taxon>Corynebacterium</taxon>
    </lineage>
</organism>
<dbReference type="STRING" id="1121362.A605_02920"/>
<dbReference type="RefSeq" id="WP_015400019.1">
    <property type="nucleotide sequence ID" value="NC_020302.1"/>
</dbReference>
<dbReference type="PATRIC" id="fig|1121362.3.peg.586"/>
<proteinExistence type="predicted"/>
<evidence type="ECO:0000256" key="1">
    <source>
        <dbReference type="SAM" id="Phobius"/>
    </source>
</evidence>
<sequence length="159" mass="17166">MRLSKKSLWIVVAILVVWVIVLGGLVARAGMTESRFETSGGLERTLGAFDEQGLTISAISPADVYGEEWSAGAIICPSETEETIRQNFDVDASELEIGALGIPEDTNYLMLRNADGEAVFDGMDRSVMDLCTVPLQGYFDTRLMMPVAKTEAGGWGLAV</sequence>
<dbReference type="OrthoDB" id="4417381at2"/>